<dbReference type="Pfam" id="PF06978">
    <property type="entry name" value="POP1_N"/>
    <property type="match status" value="1"/>
</dbReference>
<evidence type="ECO:0000256" key="2">
    <source>
        <dbReference type="ARBA" id="ARBA00022694"/>
    </source>
</evidence>
<organism evidence="6 7">
    <name type="scientific">Metschnikowia bicuspidata</name>
    <dbReference type="NCBI Taxonomy" id="27322"/>
    <lineage>
        <taxon>Eukaryota</taxon>
        <taxon>Fungi</taxon>
        <taxon>Dikarya</taxon>
        <taxon>Ascomycota</taxon>
        <taxon>Saccharomycotina</taxon>
        <taxon>Pichiomycetes</taxon>
        <taxon>Metschnikowiaceae</taxon>
        <taxon>Metschnikowia</taxon>
    </lineage>
</organism>
<dbReference type="AlphaFoldDB" id="A0A4P9ZEN2"/>
<dbReference type="GO" id="GO:0005655">
    <property type="term" value="C:nucleolar ribonuclease P complex"/>
    <property type="evidence" value="ECO:0007669"/>
    <property type="project" value="InterPro"/>
</dbReference>
<comment type="subcellular location">
    <subcellularLocation>
        <location evidence="1">Nucleus</location>
    </subcellularLocation>
</comment>
<feature type="domain" description="POPLD" evidence="5">
    <location>
        <begin position="491"/>
        <end position="582"/>
    </location>
</feature>
<dbReference type="Proteomes" id="UP000268321">
    <property type="component" value="Unassembled WGS sequence"/>
</dbReference>
<evidence type="ECO:0000256" key="1">
    <source>
        <dbReference type="ARBA" id="ARBA00004123"/>
    </source>
</evidence>
<protein>
    <recommendedName>
        <fullName evidence="8">POP1-domain-containing protein</fullName>
    </recommendedName>
</protein>
<proteinExistence type="predicted"/>
<evidence type="ECO:0008006" key="8">
    <source>
        <dbReference type="Google" id="ProtNLM"/>
    </source>
</evidence>
<evidence type="ECO:0000259" key="4">
    <source>
        <dbReference type="Pfam" id="PF06978"/>
    </source>
</evidence>
<dbReference type="Pfam" id="PF08170">
    <property type="entry name" value="POPLD"/>
    <property type="match status" value="1"/>
</dbReference>
<dbReference type="OrthoDB" id="442863at2759"/>
<keyword evidence="7" id="KW-1185">Reference proteome</keyword>
<reference evidence="7" key="1">
    <citation type="journal article" date="2018" name="Nat. Microbiol.">
        <title>Leveraging single-cell genomics to expand the fungal tree of life.</title>
        <authorList>
            <person name="Ahrendt S.R."/>
            <person name="Quandt C.A."/>
            <person name="Ciobanu D."/>
            <person name="Clum A."/>
            <person name="Salamov A."/>
            <person name="Andreopoulos B."/>
            <person name="Cheng J.F."/>
            <person name="Woyke T."/>
            <person name="Pelin A."/>
            <person name="Henrissat B."/>
            <person name="Reynolds N.K."/>
            <person name="Benny G.L."/>
            <person name="Smith M.E."/>
            <person name="James T.Y."/>
            <person name="Grigoriev I.V."/>
        </authorList>
    </citation>
    <scope>NUCLEOTIDE SEQUENCE [LARGE SCALE GENOMIC DNA]</scope>
    <source>
        <strain evidence="7">Baker2002</strain>
    </source>
</reference>
<dbReference type="GO" id="GO:0001682">
    <property type="term" value="P:tRNA 5'-leader removal"/>
    <property type="evidence" value="ECO:0007669"/>
    <property type="project" value="InterPro"/>
</dbReference>
<keyword evidence="3" id="KW-0539">Nucleus</keyword>
<dbReference type="GO" id="GO:0000172">
    <property type="term" value="C:ribonuclease MRP complex"/>
    <property type="evidence" value="ECO:0007669"/>
    <property type="project" value="InterPro"/>
</dbReference>
<dbReference type="EMBL" id="ML004442">
    <property type="protein sequence ID" value="RKP31415.1"/>
    <property type="molecule type" value="Genomic_DNA"/>
</dbReference>
<evidence type="ECO:0000256" key="3">
    <source>
        <dbReference type="ARBA" id="ARBA00023242"/>
    </source>
</evidence>
<dbReference type="InterPro" id="IPR009723">
    <property type="entry name" value="Pop1_N"/>
</dbReference>
<feature type="domain" description="Pop1 N-terminal" evidence="4">
    <location>
        <begin position="41"/>
        <end position="258"/>
    </location>
</feature>
<dbReference type="PANTHER" id="PTHR22731">
    <property type="entry name" value="RIBONUCLEASES P/MRP PROTEIN SUBUNIT POP1"/>
    <property type="match status" value="1"/>
</dbReference>
<dbReference type="SUPFAM" id="SSF103025">
    <property type="entry name" value="Folate-binding domain"/>
    <property type="match status" value="1"/>
</dbReference>
<accession>A0A4P9ZEN2</accession>
<evidence type="ECO:0000259" key="5">
    <source>
        <dbReference type="Pfam" id="PF08170"/>
    </source>
</evidence>
<dbReference type="PANTHER" id="PTHR22731:SF3">
    <property type="entry name" value="RIBONUCLEASES P_MRP PROTEIN SUBUNIT POP1"/>
    <property type="match status" value="1"/>
</dbReference>
<dbReference type="InterPro" id="IPR012590">
    <property type="entry name" value="POPLD_dom"/>
</dbReference>
<evidence type="ECO:0000313" key="6">
    <source>
        <dbReference type="EMBL" id="RKP31415.1"/>
    </source>
</evidence>
<evidence type="ECO:0000313" key="7">
    <source>
        <dbReference type="Proteomes" id="UP000268321"/>
    </source>
</evidence>
<name>A0A4P9ZEN2_9ASCO</name>
<keyword evidence="2" id="KW-0819">tRNA processing</keyword>
<sequence>MASSRNTPPTSKKAKLYRSRIIRTESLEPALRNGVLNASEFISSREFEIRAFEQSQLNTKSVSSSRIFQNLPRTLRRRTASHNVKRIPKRLHSRALREMNSSGLSTRTKKRVTGRELHRLRMKKKLLRMAARLRELKVPPAVTAGSLRDRFQGLNAQLKNATLRPHATLNNAAGAFDRVGVNELCERPRGGVKFGNRQRTFTWLPNHIWHAKRFHMFKRWGYQIPLSPNQKCFRATSRAAKEAALAFETSHYGNLIIQFKDAVSARLALQEFTVYSGNVPKWLLEGQKAYSGWFYVAGAHAALVSAYCSPLSKSIMIRFHPADFAHCFEAVRLWAEPKDGILALDCRFALGSIELHGPKALYCLSKVLHISEPNEKHHDWKVCSQGLDPNLLPVGTLFAFFVKDPRYWKHTVQPPPVRGNVKNLATNGVNGMDNEAVSALLLLEGRTEAYKDIQTVKLIEQERSRRDPSSTHVHGSSKFPILIYKTRTGAWCATMPWFWVQPLWSMLMKITDLKVGGYRQTHQLNAEALQPTYPYDYPFMLAGYQDHMLNTKTIKLADEKLPASKRICYQKTEGELSPGCDWFFLQKWRMGLLLLRLGNPEKYLFGEFDAEHNRVLRNLEDLALIINATRGKTNNAIPIAALDMSDEVHRSFVAGKFKPDISKFPRLPVVQVTLRPVKNGLVKDSARVYSESTGSNESLVGFVTTAAFNLTIGQPSAIAVISAQCKDLETLFLRNVGCTTVYAARVSVL</sequence>
<gene>
    <name evidence="6" type="ORF">METBISCDRAFT_14114</name>
</gene>
<dbReference type="InterPro" id="IPR039182">
    <property type="entry name" value="Pop1"/>
</dbReference>